<dbReference type="Proteomes" id="UP000095038">
    <property type="component" value="Unassembled WGS sequence"/>
</dbReference>
<dbReference type="InParanoid" id="A0A1D2VNY0"/>
<keyword evidence="4" id="KW-1185">Reference proteome</keyword>
<accession>A0A1D2VNY0</accession>
<dbReference type="InterPro" id="IPR036065">
    <property type="entry name" value="BolA-like_sf"/>
</dbReference>
<gene>
    <name evidence="3" type="ORF">ASCRUDRAFT_29483</name>
</gene>
<dbReference type="GeneID" id="30963758"/>
<evidence type="ECO:0000313" key="3">
    <source>
        <dbReference type="EMBL" id="ODV63306.1"/>
    </source>
</evidence>
<dbReference type="Gene3D" id="3.30.300.90">
    <property type="entry name" value="BolA-like"/>
    <property type="match status" value="1"/>
</dbReference>
<dbReference type="FunCoup" id="A0A1D2VNY0">
    <property type="interactions" value="84"/>
</dbReference>
<dbReference type="GO" id="GO:0051604">
    <property type="term" value="P:protein maturation"/>
    <property type="evidence" value="ECO:0007669"/>
    <property type="project" value="EnsemblFungi"/>
</dbReference>
<comment type="similarity">
    <text evidence="1 2">Belongs to the BolA/IbaG family.</text>
</comment>
<dbReference type="SUPFAM" id="SSF82657">
    <property type="entry name" value="BolA-like"/>
    <property type="match status" value="1"/>
</dbReference>
<dbReference type="STRING" id="1344418.A0A1D2VNY0"/>
<dbReference type="InterPro" id="IPR052275">
    <property type="entry name" value="Mt_Fe-S_assembly_factor"/>
</dbReference>
<dbReference type="PIRSF" id="PIRSF003113">
    <property type="entry name" value="BolA"/>
    <property type="match status" value="1"/>
</dbReference>
<organism evidence="3 4">
    <name type="scientific">Ascoidea rubescens DSM 1968</name>
    <dbReference type="NCBI Taxonomy" id="1344418"/>
    <lineage>
        <taxon>Eukaryota</taxon>
        <taxon>Fungi</taxon>
        <taxon>Dikarya</taxon>
        <taxon>Ascomycota</taxon>
        <taxon>Saccharomycotina</taxon>
        <taxon>Saccharomycetes</taxon>
        <taxon>Ascoideaceae</taxon>
        <taxon>Ascoidea</taxon>
    </lineage>
</organism>
<evidence type="ECO:0000256" key="2">
    <source>
        <dbReference type="RuleBase" id="RU003860"/>
    </source>
</evidence>
<dbReference type="PANTHER" id="PTHR46188">
    <property type="entry name" value="BOLA-LIKE PROTEIN 3"/>
    <property type="match status" value="1"/>
</dbReference>
<proteinExistence type="inferred from homology"/>
<evidence type="ECO:0000256" key="1">
    <source>
        <dbReference type="ARBA" id="ARBA00005578"/>
    </source>
</evidence>
<dbReference type="GO" id="GO:0005759">
    <property type="term" value="C:mitochondrial matrix"/>
    <property type="evidence" value="ECO:0007669"/>
    <property type="project" value="EnsemblFungi"/>
</dbReference>
<evidence type="ECO:0000313" key="4">
    <source>
        <dbReference type="Proteomes" id="UP000095038"/>
    </source>
</evidence>
<dbReference type="RefSeq" id="XP_020049613.1">
    <property type="nucleotide sequence ID" value="XM_020190122.1"/>
</dbReference>
<dbReference type="Pfam" id="PF01722">
    <property type="entry name" value="BolA"/>
    <property type="match status" value="1"/>
</dbReference>
<reference evidence="4" key="1">
    <citation type="submission" date="2016-05" db="EMBL/GenBank/DDBJ databases">
        <title>Comparative genomics of biotechnologically important yeasts.</title>
        <authorList>
            <consortium name="DOE Joint Genome Institute"/>
            <person name="Riley R."/>
            <person name="Haridas S."/>
            <person name="Wolfe K.H."/>
            <person name="Lopes M.R."/>
            <person name="Hittinger C.T."/>
            <person name="Goker M."/>
            <person name="Salamov A."/>
            <person name="Wisecaver J."/>
            <person name="Long T.M."/>
            <person name="Aerts A.L."/>
            <person name="Barry K."/>
            <person name="Choi C."/>
            <person name="Clum A."/>
            <person name="Coughlan A.Y."/>
            <person name="Deshpande S."/>
            <person name="Douglass A.P."/>
            <person name="Hanson S.J."/>
            <person name="Klenk H.-P."/>
            <person name="Labutti K."/>
            <person name="Lapidus A."/>
            <person name="Lindquist E."/>
            <person name="Lipzen A."/>
            <person name="Meier-Kolthoff J.P."/>
            <person name="Ohm R.A."/>
            <person name="Otillar R.P."/>
            <person name="Pangilinan J."/>
            <person name="Peng Y."/>
            <person name="Rokas A."/>
            <person name="Rosa C.A."/>
            <person name="Scheuner C."/>
            <person name="Sibirny A.A."/>
            <person name="Slot J.C."/>
            <person name="Stielow J.B."/>
            <person name="Sun H."/>
            <person name="Kurtzman C.P."/>
            <person name="Blackwell M."/>
            <person name="Grigoriev I.V."/>
            <person name="Jeffries T.W."/>
        </authorList>
    </citation>
    <scope>NUCLEOTIDE SEQUENCE [LARGE SCALE GENOMIC DNA]</scope>
    <source>
        <strain evidence="4">DSM 1968</strain>
    </source>
</reference>
<sequence length="78" mass="9185">MGEYEKELYFRLKKEFEPDLLDVMDVSGGCGTMFVIDISSRKFRGITMIKQHRMVNEFLKEDIAKWHGLQLKTKAIQD</sequence>
<dbReference type="OrthoDB" id="203381at2759"/>
<dbReference type="InterPro" id="IPR002634">
    <property type="entry name" value="BolA"/>
</dbReference>
<protein>
    <submittedName>
        <fullName evidence="3">Bola-like protein</fullName>
    </submittedName>
</protein>
<name>A0A1D2VNY0_9ASCO</name>
<dbReference type="AlphaFoldDB" id="A0A1D2VNY0"/>
<dbReference type="EMBL" id="KV454475">
    <property type="protein sequence ID" value="ODV63306.1"/>
    <property type="molecule type" value="Genomic_DNA"/>
</dbReference>
<dbReference type="PANTHER" id="PTHR46188:SF1">
    <property type="entry name" value="BOLA-LIKE PROTEIN 3"/>
    <property type="match status" value="1"/>
</dbReference>